<dbReference type="RefSeq" id="WP_133428579.1">
    <property type="nucleotide sequence ID" value="NZ_CP037900.1"/>
</dbReference>
<gene>
    <name evidence="1" type="ORF">DDF84_009745</name>
</gene>
<reference evidence="1 2" key="1">
    <citation type="submission" date="2019-03" db="EMBL/GenBank/DDBJ databases">
        <title>Comparative insights into the high quality Complete genome sequence of highly metal resistant Cupriavidus metallidurans strain BS1 isolated from a gold-copper mine.</title>
        <authorList>
            <person name="Mazhar H.S."/>
            <person name="Rensing C."/>
        </authorList>
    </citation>
    <scope>NUCLEOTIDE SEQUENCE [LARGE SCALE GENOMIC DNA]</scope>
    <source>
        <strain evidence="1 2">BS1</strain>
    </source>
</reference>
<evidence type="ECO:0000313" key="2">
    <source>
        <dbReference type="Proteomes" id="UP000253772"/>
    </source>
</evidence>
<dbReference type="AlphaFoldDB" id="A0A482IQX4"/>
<sequence>MMSQKNAAFEQYGFTSSNGRGNQPIPGFIRYWEIGEYAELMHQLLSFLDAVLETEQVPFDVRHQVGRQQAVRNPVGVSGYRSLAGFLPLCGQWMDLYWPAYAYSVDLQLFFDCFMQHPLARMLGCGVRAYSAEPGHPLRRKLGTCSNANWTRVPGQTGHYGRSDAGSMFGFYSWSVCAVKRARIFRMESPFNVS</sequence>
<organism evidence="1 2">
    <name type="scientific">Cupriavidus metallidurans</name>
    <dbReference type="NCBI Taxonomy" id="119219"/>
    <lineage>
        <taxon>Bacteria</taxon>
        <taxon>Pseudomonadati</taxon>
        <taxon>Pseudomonadota</taxon>
        <taxon>Betaproteobacteria</taxon>
        <taxon>Burkholderiales</taxon>
        <taxon>Burkholderiaceae</taxon>
        <taxon>Cupriavidus</taxon>
    </lineage>
</organism>
<dbReference type="Proteomes" id="UP000253772">
    <property type="component" value="Chromosome c1"/>
</dbReference>
<proteinExistence type="predicted"/>
<dbReference type="EMBL" id="CP037900">
    <property type="protein sequence ID" value="QBP10023.1"/>
    <property type="molecule type" value="Genomic_DNA"/>
</dbReference>
<evidence type="ECO:0000313" key="1">
    <source>
        <dbReference type="EMBL" id="QBP10023.1"/>
    </source>
</evidence>
<dbReference type="OrthoDB" id="8592743at2"/>
<protein>
    <submittedName>
        <fullName evidence="1">Uncharacterized protein</fullName>
    </submittedName>
</protein>
<name>A0A482IQX4_9BURK</name>
<accession>A0A482IQX4</accession>